<proteinExistence type="predicted"/>
<feature type="transmembrane region" description="Helical" evidence="1">
    <location>
        <begin position="146"/>
        <end position="171"/>
    </location>
</feature>
<feature type="transmembrane region" description="Helical" evidence="1">
    <location>
        <begin position="91"/>
        <end position="108"/>
    </location>
</feature>
<feature type="transmembrane region" description="Helical" evidence="1">
    <location>
        <begin position="114"/>
        <end position="134"/>
    </location>
</feature>
<feature type="transmembrane region" description="Helical" evidence="1">
    <location>
        <begin position="203"/>
        <end position="223"/>
    </location>
</feature>
<dbReference type="AlphaFoldDB" id="A0A812EEK6"/>
<feature type="transmembrane region" description="Helical" evidence="1">
    <location>
        <begin position="6"/>
        <end position="30"/>
    </location>
</feature>
<organism evidence="2 3">
    <name type="scientific">Acanthosepion pharaonis</name>
    <name type="common">Pharaoh cuttlefish</name>
    <name type="synonym">Sepia pharaonis</name>
    <dbReference type="NCBI Taxonomy" id="158019"/>
    <lineage>
        <taxon>Eukaryota</taxon>
        <taxon>Metazoa</taxon>
        <taxon>Spiralia</taxon>
        <taxon>Lophotrochozoa</taxon>
        <taxon>Mollusca</taxon>
        <taxon>Cephalopoda</taxon>
        <taxon>Coleoidea</taxon>
        <taxon>Decapodiformes</taxon>
        <taxon>Sepiida</taxon>
        <taxon>Sepiina</taxon>
        <taxon>Sepiidae</taxon>
        <taxon>Acanthosepion</taxon>
    </lineage>
</organism>
<feature type="transmembrane region" description="Helical" evidence="1">
    <location>
        <begin position="252"/>
        <end position="276"/>
    </location>
</feature>
<gene>
    <name evidence="2" type="ORF">SPHA_71177</name>
</gene>
<protein>
    <submittedName>
        <fullName evidence="2">Uncharacterized protein</fullName>
    </submittedName>
</protein>
<name>A0A812EEK6_ACAPH</name>
<feature type="transmembrane region" description="Helical" evidence="1">
    <location>
        <begin position="62"/>
        <end position="84"/>
    </location>
</feature>
<keyword evidence="3" id="KW-1185">Reference proteome</keyword>
<dbReference type="EMBL" id="CAHIKZ030005210">
    <property type="protein sequence ID" value="CAE1320990.1"/>
    <property type="molecule type" value="Genomic_DNA"/>
</dbReference>
<evidence type="ECO:0000313" key="2">
    <source>
        <dbReference type="EMBL" id="CAE1320990.1"/>
    </source>
</evidence>
<reference evidence="2" key="1">
    <citation type="submission" date="2021-01" db="EMBL/GenBank/DDBJ databases">
        <authorList>
            <person name="Li R."/>
            <person name="Bekaert M."/>
        </authorList>
    </citation>
    <scope>NUCLEOTIDE SEQUENCE</scope>
    <source>
        <strain evidence="2">Farmed</strain>
    </source>
</reference>
<accession>A0A812EEK6</accession>
<comment type="caution">
    <text evidence="2">The sequence shown here is derived from an EMBL/GenBank/DDBJ whole genome shotgun (WGS) entry which is preliminary data.</text>
</comment>
<keyword evidence="1" id="KW-1133">Transmembrane helix</keyword>
<sequence length="300" mass="34832">MILPTPYVYFQSFLFLFLSLSISPSLLFCLSLSLCSLYLSGYFFLSYFNAFIHSLPPLSLPFSLSFSLFFFFFFFFFCCCLSFCRSYLLSVFPDISFFLFSVFSFISLSHTHTYSLSLFLFAPFSFPLFVDIPFNTLSLSLSFRIFLSFFSFFIHFSFSFSLSFLFSLPIFRSLSPLSLSVYLPFSLSSLLPFFSFTVHSPPLLLVALFFFELFLYHCLPLTFTPRHNLCTYISFRLTFTSLSFEDSPIRLYIFPVSFSIILFYSISLSLFFIIFLPISTRSISPSLSLSLCLHEAQEGR</sequence>
<keyword evidence="1" id="KW-0472">Membrane</keyword>
<evidence type="ECO:0000313" key="3">
    <source>
        <dbReference type="Proteomes" id="UP000597762"/>
    </source>
</evidence>
<evidence type="ECO:0000256" key="1">
    <source>
        <dbReference type="SAM" id="Phobius"/>
    </source>
</evidence>
<keyword evidence="1" id="KW-0812">Transmembrane</keyword>
<dbReference type="Proteomes" id="UP000597762">
    <property type="component" value="Unassembled WGS sequence"/>
</dbReference>
<feature type="transmembrane region" description="Helical" evidence="1">
    <location>
        <begin position="177"/>
        <end position="196"/>
    </location>
</feature>